<organism evidence="4">
    <name type="scientific">Perkinsus marinus (strain ATCC 50983 / TXsc)</name>
    <dbReference type="NCBI Taxonomy" id="423536"/>
    <lineage>
        <taxon>Eukaryota</taxon>
        <taxon>Sar</taxon>
        <taxon>Alveolata</taxon>
        <taxon>Perkinsozoa</taxon>
        <taxon>Perkinsea</taxon>
        <taxon>Perkinsida</taxon>
        <taxon>Perkinsidae</taxon>
        <taxon>Perkinsus</taxon>
    </lineage>
</organism>
<keyword evidence="2" id="KW-0812">Transmembrane</keyword>
<evidence type="ECO:0000313" key="4">
    <source>
        <dbReference type="Proteomes" id="UP000007800"/>
    </source>
</evidence>
<evidence type="ECO:0000256" key="2">
    <source>
        <dbReference type="SAM" id="Phobius"/>
    </source>
</evidence>
<dbReference type="RefSeq" id="XP_002768439.1">
    <property type="nucleotide sequence ID" value="XM_002768393.1"/>
</dbReference>
<name>C5LQ49_PERM5</name>
<evidence type="ECO:0000256" key="1">
    <source>
        <dbReference type="SAM" id="MobiDB-lite"/>
    </source>
</evidence>
<proteinExistence type="predicted"/>
<reference evidence="3 4" key="1">
    <citation type="submission" date="2008-07" db="EMBL/GenBank/DDBJ databases">
        <authorList>
            <person name="El-Sayed N."/>
            <person name="Caler E."/>
            <person name="Inman J."/>
            <person name="Amedeo P."/>
            <person name="Hass B."/>
            <person name="Wortman J."/>
        </authorList>
    </citation>
    <scope>NUCLEOTIDE SEQUENCE [LARGE SCALE GENOMIC DNA]</scope>
    <source>
        <strain evidence="4">ATCC 50983 / TXsc</strain>
    </source>
</reference>
<feature type="transmembrane region" description="Helical" evidence="2">
    <location>
        <begin position="209"/>
        <end position="230"/>
    </location>
</feature>
<sequence length="473" mass="52293">MVRPLYLVVSLARLAAESSSKLPDTRVLVEDFAIAFKNVVKEMNEVSSSVRNATITGVVDELGGLLAMLEVLANQTLNNWLAHDIDEETRVLYTGIEDFVKSLDNVTLPQPVRDVEHYLGEESLPVPTVPFLPVGEATPTTRRPAIANTTANNGTQSPATGNQTNTPTKGGYKIPPIPKDIFDRPRVGGKDSPLFDDSRPRRSIQPLPIVEILILLSVLCLAMVGGHFCIKARAAADRNIGYISRLPRSGGGTLTCEANPTVDRFLAVFAYRRFVQYGQGAKLEIRRIAADGLPEISRVFDVESLVKREGFVDQGDRVKLEDFLHTSNPLEAVFITKEVFWPDFEEVKEKIVSKLRDAGITGNIEVFIHDTPENLLVRQNSTWARFIRDRTTMALLALSLVGLVWYVPYTWMKSKRKDVVAKFRVKMSGDGYWRLIRDKVNAMAIQASNMPPLSPTTTAVSSLGVSGGSEVDV</sequence>
<keyword evidence="2" id="KW-0472">Membrane</keyword>
<accession>C5LQ49</accession>
<gene>
    <name evidence="3" type="ORF">Pmar_PMAR009077</name>
</gene>
<feature type="transmembrane region" description="Helical" evidence="2">
    <location>
        <begin position="393"/>
        <end position="412"/>
    </location>
</feature>
<dbReference type="GeneID" id="9057998"/>
<dbReference type="OrthoDB" id="426387at2759"/>
<feature type="compositionally biased region" description="Polar residues" evidence="1">
    <location>
        <begin position="147"/>
        <end position="168"/>
    </location>
</feature>
<evidence type="ECO:0000313" key="3">
    <source>
        <dbReference type="EMBL" id="EER01157.1"/>
    </source>
</evidence>
<keyword evidence="4" id="KW-1185">Reference proteome</keyword>
<protein>
    <submittedName>
        <fullName evidence="3">Uncharacterized protein</fullName>
    </submittedName>
</protein>
<keyword evidence="2" id="KW-1133">Transmembrane helix</keyword>
<dbReference type="AlphaFoldDB" id="C5LQ49"/>
<dbReference type="InParanoid" id="C5LQ49"/>
<dbReference type="Proteomes" id="UP000007800">
    <property type="component" value="Unassembled WGS sequence"/>
</dbReference>
<dbReference type="EMBL" id="GG684423">
    <property type="protein sequence ID" value="EER01157.1"/>
    <property type="molecule type" value="Genomic_DNA"/>
</dbReference>
<feature type="region of interest" description="Disordered" evidence="1">
    <location>
        <begin position="146"/>
        <end position="175"/>
    </location>
</feature>